<dbReference type="GO" id="GO:0016020">
    <property type="term" value="C:membrane"/>
    <property type="evidence" value="ECO:0007669"/>
    <property type="project" value="UniProtKB-SubCell"/>
</dbReference>
<sequence length="321" mass="36168">MTEAPLWAWFAFLAVVAVMLMVDLGVFHRHAHTVSLREAAIWSVVWIVMALLFNLVVLFWMGKREALEFLTGYLVEKALSADNIFVFAVLFNYFAVPPAYRHRVLFWGVLGAIVMRFIFILAGAALLKKFHWVVYVFGAIVVLSGIKLLRRKDDHVDPEKNPVIQLARRFLPLTQGYVGQHFIVREDGHWRFTPLALVLLAVETTDVVFAVDSVPAIFAITRDPFIVFTSNICAILGLRALYFLLEGVMQLFRYLDEGLAIILIFIGIKMLLSEVYPIPVAVSLGVVLAVLTITILLSLVAERRERAMAMRSAEPHDGGEL</sequence>
<keyword evidence="4 6" id="KW-1133">Transmembrane helix</keyword>
<comment type="similarity">
    <text evidence="2">Belongs to the TerC family.</text>
</comment>
<feature type="transmembrane region" description="Helical" evidence="6">
    <location>
        <begin position="104"/>
        <end position="126"/>
    </location>
</feature>
<evidence type="ECO:0000256" key="4">
    <source>
        <dbReference type="ARBA" id="ARBA00022989"/>
    </source>
</evidence>
<proteinExistence type="inferred from homology"/>
<name>A0A2H5XDY3_9BACT</name>
<protein>
    <submittedName>
        <fullName evidence="7">Inner membrane protein alx</fullName>
    </submittedName>
</protein>
<keyword evidence="3 6" id="KW-0812">Transmembrane</keyword>
<dbReference type="AlphaFoldDB" id="A0A2H5XDY3"/>
<evidence type="ECO:0000256" key="6">
    <source>
        <dbReference type="SAM" id="Phobius"/>
    </source>
</evidence>
<evidence type="ECO:0000256" key="3">
    <source>
        <dbReference type="ARBA" id="ARBA00022692"/>
    </source>
</evidence>
<feature type="transmembrane region" description="Helical" evidence="6">
    <location>
        <begin position="132"/>
        <end position="149"/>
    </location>
</feature>
<feature type="transmembrane region" description="Helical" evidence="6">
    <location>
        <begin position="195"/>
        <end position="219"/>
    </location>
</feature>
<evidence type="ECO:0000256" key="1">
    <source>
        <dbReference type="ARBA" id="ARBA00004141"/>
    </source>
</evidence>
<evidence type="ECO:0000313" key="7">
    <source>
        <dbReference type="EMBL" id="GBC99393.1"/>
    </source>
</evidence>
<gene>
    <name evidence="7" type="primary">alx</name>
    <name evidence="7" type="ORF">HRbin17_01917</name>
</gene>
<dbReference type="NCBIfam" id="TIGR03718">
    <property type="entry name" value="R_switched_Alx"/>
    <property type="match status" value="1"/>
</dbReference>
<dbReference type="EMBL" id="BEHT01000026">
    <property type="protein sequence ID" value="GBC99393.1"/>
    <property type="molecule type" value="Genomic_DNA"/>
</dbReference>
<feature type="transmembrane region" description="Helical" evidence="6">
    <location>
        <begin position="6"/>
        <end position="27"/>
    </location>
</feature>
<evidence type="ECO:0000313" key="8">
    <source>
        <dbReference type="Proteomes" id="UP000236173"/>
    </source>
</evidence>
<dbReference type="Proteomes" id="UP000236173">
    <property type="component" value="Unassembled WGS sequence"/>
</dbReference>
<dbReference type="PANTHER" id="PTHR30238">
    <property type="entry name" value="MEMBRANE BOUND PREDICTED REDOX MODULATOR"/>
    <property type="match status" value="1"/>
</dbReference>
<dbReference type="InterPro" id="IPR005496">
    <property type="entry name" value="Integral_membrane_TerC"/>
</dbReference>
<dbReference type="PANTHER" id="PTHR30238:SF0">
    <property type="entry name" value="THYLAKOID MEMBRANE PROTEIN TERC, CHLOROPLASTIC"/>
    <property type="match status" value="1"/>
</dbReference>
<feature type="transmembrane region" description="Helical" evidence="6">
    <location>
        <begin position="80"/>
        <end position="97"/>
    </location>
</feature>
<feature type="transmembrane region" description="Helical" evidence="6">
    <location>
        <begin position="225"/>
        <end position="245"/>
    </location>
</feature>
<organism evidence="7 8">
    <name type="scientific">Candidatus Fervidibacter japonicus</name>
    <dbReference type="NCBI Taxonomy" id="2035412"/>
    <lineage>
        <taxon>Bacteria</taxon>
        <taxon>Candidatus Fervidibacterota</taxon>
        <taxon>Candidatus Fervidibacter</taxon>
    </lineage>
</organism>
<evidence type="ECO:0000256" key="2">
    <source>
        <dbReference type="ARBA" id="ARBA00007511"/>
    </source>
</evidence>
<evidence type="ECO:0000256" key="5">
    <source>
        <dbReference type="ARBA" id="ARBA00023136"/>
    </source>
</evidence>
<feature type="transmembrane region" description="Helical" evidence="6">
    <location>
        <begin position="254"/>
        <end position="272"/>
    </location>
</feature>
<feature type="transmembrane region" description="Helical" evidence="6">
    <location>
        <begin position="278"/>
        <end position="301"/>
    </location>
</feature>
<feature type="transmembrane region" description="Helical" evidence="6">
    <location>
        <begin position="39"/>
        <end position="60"/>
    </location>
</feature>
<keyword evidence="5 6" id="KW-0472">Membrane</keyword>
<dbReference type="InterPro" id="IPR022369">
    <property type="entry name" value="Integral_membrane_TerC_rswitch"/>
</dbReference>
<dbReference type="Pfam" id="PF03741">
    <property type="entry name" value="TerC"/>
    <property type="match status" value="1"/>
</dbReference>
<comment type="subcellular location">
    <subcellularLocation>
        <location evidence="1">Membrane</location>
        <topology evidence="1">Multi-pass membrane protein</topology>
    </subcellularLocation>
</comment>
<accession>A0A2H5XDY3</accession>
<reference evidence="8" key="1">
    <citation type="submission" date="2017-09" db="EMBL/GenBank/DDBJ databases">
        <title>Metaegenomics of thermophilic ammonia-oxidizing enrichment culture.</title>
        <authorList>
            <person name="Kato S."/>
            <person name="Suzuki K."/>
        </authorList>
    </citation>
    <scope>NUCLEOTIDE SEQUENCE [LARGE SCALE GENOMIC DNA]</scope>
</reference>
<comment type="caution">
    <text evidence="7">The sequence shown here is derived from an EMBL/GenBank/DDBJ whole genome shotgun (WGS) entry which is preliminary data.</text>
</comment>